<dbReference type="AlphaFoldDB" id="A0A803QRY1"/>
<accession>A0A803QRY1</accession>
<organism evidence="1 2">
    <name type="scientific">Cannabis sativa</name>
    <name type="common">Hemp</name>
    <name type="synonym">Marijuana</name>
    <dbReference type="NCBI Taxonomy" id="3483"/>
    <lineage>
        <taxon>Eukaryota</taxon>
        <taxon>Viridiplantae</taxon>
        <taxon>Streptophyta</taxon>
        <taxon>Embryophyta</taxon>
        <taxon>Tracheophyta</taxon>
        <taxon>Spermatophyta</taxon>
        <taxon>Magnoliopsida</taxon>
        <taxon>eudicotyledons</taxon>
        <taxon>Gunneridae</taxon>
        <taxon>Pentapetalae</taxon>
        <taxon>rosids</taxon>
        <taxon>fabids</taxon>
        <taxon>Rosales</taxon>
        <taxon>Cannabaceae</taxon>
        <taxon>Cannabis</taxon>
    </lineage>
</organism>
<evidence type="ECO:0000313" key="2">
    <source>
        <dbReference type="Proteomes" id="UP000596661"/>
    </source>
</evidence>
<reference evidence="1" key="1">
    <citation type="submission" date="2021-03" db="UniProtKB">
        <authorList>
            <consortium name="EnsemblPlants"/>
        </authorList>
    </citation>
    <scope>IDENTIFICATION</scope>
</reference>
<name>A0A803QRY1_CANSA</name>
<keyword evidence="2" id="KW-1185">Reference proteome</keyword>
<dbReference type="Proteomes" id="UP000596661">
    <property type="component" value="Unassembled WGS sequence"/>
</dbReference>
<dbReference type="EnsemblPlants" id="evm.model.ctgX2.45">
    <property type="protein sequence ID" value="cds.evm.model.ctgX2.45"/>
    <property type="gene ID" value="evm.TU.ctgX2.45"/>
</dbReference>
<protein>
    <submittedName>
        <fullName evidence="1">Uncharacterized protein</fullName>
    </submittedName>
</protein>
<evidence type="ECO:0000313" key="1">
    <source>
        <dbReference type="EnsemblPlants" id="cds.evm.model.ctgX2.45"/>
    </source>
</evidence>
<sequence length="68" mass="7363">GSVLGGVPSLDTLGGGVFRPRLHNHSQDWINYPGLDLLQFRSPSLVRSPRVSVYPEFGFGIEAGVQVL</sequence>
<dbReference type="Gramene" id="evm.model.ctgX2.45">
    <property type="protein sequence ID" value="cds.evm.model.ctgX2.45"/>
    <property type="gene ID" value="evm.TU.ctgX2.45"/>
</dbReference>
<proteinExistence type="predicted"/>